<dbReference type="Pfam" id="PF00009">
    <property type="entry name" value="GTP_EFTU"/>
    <property type="match status" value="1"/>
</dbReference>
<dbReference type="Gene3D" id="3.40.50.10050">
    <property type="entry name" value="Translation initiation factor IF- 2, domain 3"/>
    <property type="match status" value="1"/>
</dbReference>
<dbReference type="InterPro" id="IPR027417">
    <property type="entry name" value="P-loop_NTPase"/>
</dbReference>
<evidence type="ECO:0000313" key="10">
    <source>
        <dbReference type="EMBL" id="OGN18692.1"/>
    </source>
</evidence>
<evidence type="ECO:0000256" key="1">
    <source>
        <dbReference type="ARBA" id="ARBA00007733"/>
    </source>
</evidence>
<dbReference type="Proteomes" id="UP000177478">
    <property type="component" value="Unassembled WGS sequence"/>
</dbReference>
<dbReference type="InterPro" id="IPR053905">
    <property type="entry name" value="EF-G-like_DII"/>
</dbReference>
<dbReference type="GO" id="GO:0005737">
    <property type="term" value="C:cytoplasm"/>
    <property type="evidence" value="ECO:0007669"/>
    <property type="project" value="UniProtKB-UniRule"/>
</dbReference>
<dbReference type="NCBIfam" id="TIGR00487">
    <property type="entry name" value="IF-2"/>
    <property type="match status" value="1"/>
</dbReference>
<evidence type="ECO:0000256" key="3">
    <source>
        <dbReference type="ARBA" id="ARBA00022540"/>
    </source>
</evidence>
<organism evidence="10 11">
    <name type="scientific">Candidatus Yanofskybacteria bacterium RIFCSPHIGHO2_12_FULL_45_19b</name>
    <dbReference type="NCBI Taxonomy" id="1802689"/>
    <lineage>
        <taxon>Bacteria</taxon>
        <taxon>Candidatus Yanofskyibacteriota</taxon>
    </lineage>
</organism>
<dbReference type="Gene3D" id="2.40.30.10">
    <property type="entry name" value="Translation factors"/>
    <property type="match status" value="2"/>
</dbReference>
<dbReference type="GO" id="GO:0005525">
    <property type="term" value="F:GTP binding"/>
    <property type="evidence" value="ECO:0007669"/>
    <property type="project" value="UniProtKB-KW"/>
</dbReference>
<proteinExistence type="inferred from homology"/>
<evidence type="ECO:0000256" key="5">
    <source>
        <dbReference type="ARBA" id="ARBA00022917"/>
    </source>
</evidence>
<dbReference type="PANTHER" id="PTHR43381:SF5">
    <property type="entry name" value="TR-TYPE G DOMAIN-CONTAINING PROTEIN"/>
    <property type="match status" value="1"/>
</dbReference>
<dbReference type="InterPro" id="IPR036925">
    <property type="entry name" value="TIF_IF2_dom3_sf"/>
</dbReference>
<dbReference type="SUPFAM" id="SSF52540">
    <property type="entry name" value="P-loop containing nucleoside triphosphate hydrolases"/>
    <property type="match status" value="1"/>
</dbReference>
<evidence type="ECO:0000256" key="7">
    <source>
        <dbReference type="NCBIfam" id="TIGR00487"/>
    </source>
</evidence>
<evidence type="ECO:0000313" key="11">
    <source>
        <dbReference type="Proteomes" id="UP000177478"/>
    </source>
</evidence>
<name>A0A1F8FZY6_9BACT</name>
<evidence type="ECO:0000256" key="2">
    <source>
        <dbReference type="ARBA" id="ARBA00020675"/>
    </source>
</evidence>
<dbReference type="AlphaFoldDB" id="A0A1F8FZY6"/>
<dbReference type="SUPFAM" id="SSF52156">
    <property type="entry name" value="Initiation factor IF2/eIF5b, domain 3"/>
    <property type="match status" value="1"/>
</dbReference>
<protein>
    <recommendedName>
        <fullName evidence="2 7">Translation initiation factor IF-2</fullName>
    </recommendedName>
</protein>
<dbReference type="FunFam" id="3.40.50.10050:FF:000001">
    <property type="entry name" value="Translation initiation factor IF-2"/>
    <property type="match status" value="1"/>
</dbReference>
<dbReference type="InterPro" id="IPR000178">
    <property type="entry name" value="TF_IF2_bacterial-like"/>
</dbReference>
<comment type="similarity">
    <text evidence="1 8">Belongs to the TRAFAC class translation factor GTPase superfamily. Classic translation factor GTPase family. IF-2 subfamily.</text>
</comment>
<keyword evidence="4" id="KW-0547">Nucleotide-binding</keyword>
<accession>A0A1F8FZY6</accession>
<dbReference type="InterPro" id="IPR023115">
    <property type="entry name" value="TIF_IF2_dom3"/>
</dbReference>
<comment type="function">
    <text evidence="8">One of the essential components for the initiation of protein synthesis. Protects formylmethionyl-tRNA from spontaneous hydrolysis and promotes its binding to the 30S ribosomal subunits. Also involved in the hydrolysis of GTP during the formation of the 70S ribosomal complex.</text>
</comment>
<evidence type="ECO:0000256" key="6">
    <source>
        <dbReference type="ARBA" id="ARBA00023134"/>
    </source>
</evidence>
<keyword evidence="5 8" id="KW-0648">Protein biosynthesis</keyword>
<dbReference type="EMBL" id="MGKD01000032">
    <property type="protein sequence ID" value="OGN18692.1"/>
    <property type="molecule type" value="Genomic_DNA"/>
</dbReference>
<dbReference type="FunFam" id="3.40.50.300:FF:000019">
    <property type="entry name" value="Translation initiation factor IF-2"/>
    <property type="match status" value="1"/>
</dbReference>
<feature type="domain" description="Tr-type G" evidence="9">
    <location>
        <begin position="12"/>
        <end position="180"/>
    </location>
</feature>
<dbReference type="Gene3D" id="3.40.50.300">
    <property type="entry name" value="P-loop containing nucleotide triphosphate hydrolases"/>
    <property type="match status" value="1"/>
</dbReference>
<dbReference type="GO" id="GO:0003743">
    <property type="term" value="F:translation initiation factor activity"/>
    <property type="evidence" value="ECO:0007669"/>
    <property type="project" value="UniProtKB-UniRule"/>
</dbReference>
<dbReference type="SUPFAM" id="SSF50447">
    <property type="entry name" value="Translation proteins"/>
    <property type="match status" value="2"/>
</dbReference>
<dbReference type="GO" id="GO:0003924">
    <property type="term" value="F:GTPase activity"/>
    <property type="evidence" value="ECO:0007669"/>
    <property type="project" value="InterPro"/>
</dbReference>
<dbReference type="CDD" id="cd01887">
    <property type="entry name" value="IF2_eIF5B"/>
    <property type="match status" value="1"/>
</dbReference>
<dbReference type="STRING" id="1802689.A3F25_02555"/>
<evidence type="ECO:0000259" key="9">
    <source>
        <dbReference type="PROSITE" id="PS51722"/>
    </source>
</evidence>
<dbReference type="Pfam" id="PF11987">
    <property type="entry name" value="IF-2"/>
    <property type="match status" value="1"/>
</dbReference>
<dbReference type="InterPro" id="IPR005225">
    <property type="entry name" value="Small_GTP-bd"/>
</dbReference>
<reference evidence="10 11" key="1">
    <citation type="journal article" date="2016" name="Nat. Commun.">
        <title>Thousands of microbial genomes shed light on interconnected biogeochemical processes in an aquifer system.</title>
        <authorList>
            <person name="Anantharaman K."/>
            <person name="Brown C.T."/>
            <person name="Hug L.A."/>
            <person name="Sharon I."/>
            <person name="Castelle C.J."/>
            <person name="Probst A.J."/>
            <person name="Thomas B.C."/>
            <person name="Singh A."/>
            <person name="Wilkins M.J."/>
            <person name="Karaoz U."/>
            <person name="Brodie E.L."/>
            <person name="Williams K.H."/>
            <person name="Hubbard S.S."/>
            <person name="Banfield J.F."/>
        </authorList>
    </citation>
    <scope>NUCLEOTIDE SEQUENCE [LARGE SCALE GENOMIC DNA]</scope>
</reference>
<dbReference type="NCBIfam" id="TIGR00231">
    <property type="entry name" value="small_GTP"/>
    <property type="match status" value="1"/>
</dbReference>
<sequence length="506" mass="54645">MSENQEKKSAQTRPPIVVILGHVDHGKTKLLDFIRKTKVVESESGGITQHIGAYQADYRGRTITFLDTPGHEAFSAIRSRGAKVADIAILVIAADEGVKPQTKEAIKIIEESKTPFIVALNKIDKPEANVQRVKQELAENSVFVEGYGGSVSCVEVSAKEGTGVDALLDMILLTADVENIINDTTNTNGLVIESHLDNRRGMVATLLPQNGTLNVGDWLVVGSEAAKIKAMEDFRGKSITSAVASQPVVILGWTNAPVLGEPFVKMIDKDQALTLAEKNLASKIAVGLFSRSSSRPKNLALIIKADVASSLEAIDQVLQTINSPEVGYQVVDYGVGPITEADIQKAVGTKALIVGFRVTISNGLKLQAERAGVIVQNYDIIYELVSGVKERVSELLDAEIVRTPLGKLKVLALFKREGKNQVVGGKVVSGKVVRGAMIDLSRNNLLVATGRLAQLQQQKQDVSEVAEGLECGIRFDFVSPNVTPNMYIRVGDVLEVYSEEKVKRSL</sequence>
<dbReference type="InterPro" id="IPR009000">
    <property type="entry name" value="Transl_B-barrel_sf"/>
</dbReference>
<dbReference type="Pfam" id="PF22042">
    <property type="entry name" value="EF-G_D2"/>
    <property type="match status" value="1"/>
</dbReference>
<keyword evidence="3 8" id="KW-0396">Initiation factor</keyword>
<dbReference type="InterPro" id="IPR000795">
    <property type="entry name" value="T_Tr_GTP-bd_dom"/>
</dbReference>
<gene>
    <name evidence="10" type="ORF">A3F25_02555</name>
</gene>
<dbReference type="PROSITE" id="PS51722">
    <property type="entry name" value="G_TR_2"/>
    <property type="match status" value="1"/>
</dbReference>
<dbReference type="PANTHER" id="PTHR43381">
    <property type="entry name" value="TRANSLATION INITIATION FACTOR IF-2-RELATED"/>
    <property type="match status" value="1"/>
</dbReference>
<dbReference type="InterPro" id="IPR015760">
    <property type="entry name" value="TIF_IF2"/>
</dbReference>
<evidence type="ECO:0000256" key="4">
    <source>
        <dbReference type="ARBA" id="ARBA00022741"/>
    </source>
</evidence>
<keyword evidence="6" id="KW-0342">GTP-binding</keyword>
<comment type="caution">
    <text evidence="10">The sequence shown here is derived from an EMBL/GenBank/DDBJ whole genome shotgun (WGS) entry which is preliminary data.</text>
</comment>
<evidence type="ECO:0000256" key="8">
    <source>
        <dbReference type="RuleBase" id="RU000644"/>
    </source>
</evidence>